<dbReference type="Proteomes" id="UP001161247">
    <property type="component" value="Chromosome 4"/>
</dbReference>
<keyword evidence="4" id="KW-0539">Nucleus</keyword>
<evidence type="ECO:0000256" key="3">
    <source>
        <dbReference type="ARBA" id="ARBA00023163"/>
    </source>
</evidence>
<protein>
    <submittedName>
        <fullName evidence="8">OLC1v1000350C1</fullName>
    </submittedName>
</protein>
<dbReference type="InterPro" id="IPR002912">
    <property type="entry name" value="ACT_dom"/>
</dbReference>
<accession>A0AAV1D550</accession>
<sequence>MYMDTSVSSWFSELGMEDPFLNDQYDIMDFLDDELSATLGEDFQGCLSPEGLNALQSPTLIPTSSSTTSLSVLSAMEAPPITIERPAKKQRSNVNGNSNLQNMTNFNPPSSSPMILTFGNPVLPEMNPQQQATTLGNLSPDHDDAVSEVLTSPGPFPNLEDATKKSGKKPAKKSGGRVRPPSQTYDHIIAERKRREQLSQRFVALSAIVPGLKKMDKTSVLGDAINYLKYLQERVKTLEEQAKKQTMESVVVVKRSHVLIEDEGSSDEMNGPDEQQPQQEQQQSLPEIEAKLCNKNILLRIHCENHKGVLVKLLAEVEKLNLSVLSTSVSPFGSFALDITIIALMEADFSLTMQELIKNLRSALRKVGPAA</sequence>
<dbReference type="PANTHER" id="PTHR45959">
    <property type="entry name" value="BHLH TRANSCRIPTION FACTOR"/>
    <property type="match status" value="1"/>
</dbReference>
<dbReference type="InterPro" id="IPR054502">
    <property type="entry name" value="bHLH-TF_ACT-like_plant"/>
</dbReference>
<dbReference type="CDD" id="cd02116">
    <property type="entry name" value="ACT"/>
    <property type="match status" value="1"/>
</dbReference>
<organism evidence="8 9">
    <name type="scientific">Oldenlandia corymbosa var. corymbosa</name>
    <dbReference type="NCBI Taxonomy" id="529605"/>
    <lineage>
        <taxon>Eukaryota</taxon>
        <taxon>Viridiplantae</taxon>
        <taxon>Streptophyta</taxon>
        <taxon>Embryophyta</taxon>
        <taxon>Tracheophyta</taxon>
        <taxon>Spermatophyta</taxon>
        <taxon>Magnoliopsida</taxon>
        <taxon>eudicotyledons</taxon>
        <taxon>Gunneridae</taxon>
        <taxon>Pentapetalae</taxon>
        <taxon>asterids</taxon>
        <taxon>lamiids</taxon>
        <taxon>Gentianales</taxon>
        <taxon>Rubiaceae</taxon>
        <taxon>Rubioideae</taxon>
        <taxon>Spermacoceae</taxon>
        <taxon>Hedyotis-Oldenlandia complex</taxon>
        <taxon>Oldenlandia</taxon>
    </lineage>
</organism>
<feature type="compositionally biased region" description="Basic residues" evidence="5">
    <location>
        <begin position="165"/>
        <end position="176"/>
    </location>
</feature>
<dbReference type="InterPro" id="IPR052610">
    <property type="entry name" value="bHLH_transcription_regulator"/>
</dbReference>
<dbReference type="AlphaFoldDB" id="A0AAV1D550"/>
<proteinExistence type="predicted"/>
<dbReference type="GO" id="GO:0046983">
    <property type="term" value="F:protein dimerization activity"/>
    <property type="evidence" value="ECO:0007669"/>
    <property type="project" value="InterPro"/>
</dbReference>
<dbReference type="PROSITE" id="PS50888">
    <property type="entry name" value="BHLH"/>
    <property type="match status" value="1"/>
</dbReference>
<dbReference type="CDD" id="cd11452">
    <property type="entry name" value="bHLH_AtNAI1_like"/>
    <property type="match status" value="1"/>
</dbReference>
<dbReference type="SUPFAM" id="SSF47459">
    <property type="entry name" value="HLH, helix-loop-helix DNA-binding domain"/>
    <property type="match status" value="1"/>
</dbReference>
<feature type="compositionally biased region" description="Low complexity" evidence="5">
    <location>
        <begin position="274"/>
        <end position="283"/>
    </location>
</feature>
<dbReference type="InterPro" id="IPR036638">
    <property type="entry name" value="HLH_DNA-bd_sf"/>
</dbReference>
<evidence type="ECO:0000313" key="8">
    <source>
        <dbReference type="EMBL" id="CAI9102129.1"/>
    </source>
</evidence>
<feature type="region of interest" description="Disordered" evidence="5">
    <location>
        <begin position="262"/>
        <end position="284"/>
    </location>
</feature>
<name>A0AAV1D550_OLDCO</name>
<keyword evidence="9" id="KW-1185">Reference proteome</keyword>
<evidence type="ECO:0000259" key="6">
    <source>
        <dbReference type="PROSITE" id="PS50888"/>
    </source>
</evidence>
<feature type="region of interest" description="Disordered" evidence="5">
    <location>
        <begin position="120"/>
        <end position="185"/>
    </location>
</feature>
<dbReference type="EMBL" id="OX459121">
    <property type="protein sequence ID" value="CAI9102129.1"/>
    <property type="molecule type" value="Genomic_DNA"/>
</dbReference>
<keyword evidence="3" id="KW-0804">Transcription</keyword>
<dbReference type="Gene3D" id="4.10.280.10">
    <property type="entry name" value="Helix-loop-helix DNA-binding domain"/>
    <property type="match status" value="1"/>
</dbReference>
<keyword evidence="2" id="KW-0805">Transcription regulation</keyword>
<evidence type="ECO:0000259" key="7">
    <source>
        <dbReference type="PROSITE" id="PS51671"/>
    </source>
</evidence>
<dbReference type="InterPro" id="IPR011598">
    <property type="entry name" value="bHLH_dom"/>
</dbReference>
<dbReference type="GO" id="GO:0005634">
    <property type="term" value="C:nucleus"/>
    <property type="evidence" value="ECO:0007669"/>
    <property type="project" value="UniProtKB-SubCell"/>
</dbReference>
<feature type="domain" description="ACT" evidence="7">
    <location>
        <begin position="298"/>
        <end position="371"/>
    </location>
</feature>
<feature type="compositionally biased region" description="Polar residues" evidence="5">
    <location>
        <begin position="127"/>
        <end position="137"/>
    </location>
</feature>
<evidence type="ECO:0000256" key="4">
    <source>
        <dbReference type="ARBA" id="ARBA00023242"/>
    </source>
</evidence>
<evidence type="ECO:0000256" key="1">
    <source>
        <dbReference type="ARBA" id="ARBA00004123"/>
    </source>
</evidence>
<gene>
    <name evidence="8" type="ORF">OLC1_LOCUS11541</name>
</gene>
<dbReference type="PANTHER" id="PTHR45959:SF2">
    <property type="entry name" value="BHLH TRANSCRIPTION FACTOR"/>
    <property type="match status" value="1"/>
</dbReference>
<evidence type="ECO:0000256" key="2">
    <source>
        <dbReference type="ARBA" id="ARBA00023015"/>
    </source>
</evidence>
<evidence type="ECO:0000256" key="5">
    <source>
        <dbReference type="SAM" id="MobiDB-lite"/>
    </source>
</evidence>
<evidence type="ECO:0000313" key="9">
    <source>
        <dbReference type="Proteomes" id="UP001161247"/>
    </source>
</evidence>
<dbReference type="Pfam" id="PF00010">
    <property type="entry name" value="HLH"/>
    <property type="match status" value="1"/>
</dbReference>
<dbReference type="SMART" id="SM00353">
    <property type="entry name" value="HLH"/>
    <property type="match status" value="1"/>
</dbReference>
<reference evidence="8" key="1">
    <citation type="submission" date="2023-03" db="EMBL/GenBank/DDBJ databases">
        <authorList>
            <person name="Julca I."/>
        </authorList>
    </citation>
    <scope>NUCLEOTIDE SEQUENCE</scope>
</reference>
<dbReference type="Pfam" id="PF22754">
    <property type="entry name" value="bHLH-TF_ACT-like_plant"/>
    <property type="match status" value="1"/>
</dbReference>
<feature type="domain" description="BHLH" evidence="6">
    <location>
        <begin position="182"/>
        <end position="231"/>
    </location>
</feature>
<dbReference type="PROSITE" id="PS51671">
    <property type="entry name" value="ACT"/>
    <property type="match status" value="1"/>
</dbReference>
<comment type="subcellular location">
    <subcellularLocation>
        <location evidence="1">Nucleus</location>
    </subcellularLocation>
</comment>